<dbReference type="GO" id="GO:0005634">
    <property type="term" value="C:nucleus"/>
    <property type="evidence" value="ECO:0007669"/>
    <property type="project" value="UniProtKB-SubCell"/>
</dbReference>
<keyword evidence="3 4" id="KW-0539">Nucleus</keyword>
<feature type="compositionally biased region" description="Basic residues" evidence="5">
    <location>
        <begin position="68"/>
        <end position="77"/>
    </location>
</feature>
<feature type="domain" description="Fork-head" evidence="6">
    <location>
        <begin position="219"/>
        <end position="314"/>
    </location>
</feature>
<protein>
    <submittedName>
        <fullName evidence="7">Putative forkhead box protein l2</fullName>
    </submittedName>
</protein>
<dbReference type="Proteomes" id="UP000285326">
    <property type="component" value="Unassembled WGS sequence"/>
</dbReference>
<proteinExistence type="predicted"/>
<dbReference type="PANTHER" id="PTHR11829">
    <property type="entry name" value="FORKHEAD BOX PROTEIN"/>
    <property type="match status" value="1"/>
</dbReference>
<dbReference type="SMART" id="SM00339">
    <property type="entry name" value="FH"/>
    <property type="match status" value="1"/>
</dbReference>
<evidence type="ECO:0000313" key="8">
    <source>
        <dbReference type="Proteomes" id="UP000285326"/>
    </source>
</evidence>
<feature type="region of interest" description="Disordered" evidence="5">
    <location>
        <begin position="454"/>
        <end position="480"/>
    </location>
</feature>
<feature type="compositionally biased region" description="Basic and acidic residues" evidence="5">
    <location>
        <begin position="463"/>
        <end position="480"/>
    </location>
</feature>
<organism evidence="7 8">
    <name type="scientific">Golovinomyces cichoracearum</name>
    <dbReference type="NCBI Taxonomy" id="62708"/>
    <lineage>
        <taxon>Eukaryota</taxon>
        <taxon>Fungi</taxon>
        <taxon>Dikarya</taxon>
        <taxon>Ascomycota</taxon>
        <taxon>Pezizomycotina</taxon>
        <taxon>Leotiomycetes</taxon>
        <taxon>Erysiphales</taxon>
        <taxon>Erysiphaceae</taxon>
        <taxon>Golovinomyces</taxon>
    </lineage>
</organism>
<dbReference type="PROSITE" id="PS50039">
    <property type="entry name" value="FORK_HEAD_3"/>
    <property type="match status" value="1"/>
</dbReference>
<evidence type="ECO:0000256" key="2">
    <source>
        <dbReference type="ARBA" id="ARBA00023125"/>
    </source>
</evidence>
<dbReference type="PANTHER" id="PTHR11829:SF343">
    <property type="entry name" value="FORK-HEAD DOMAIN-CONTAINING PROTEIN"/>
    <property type="match status" value="1"/>
</dbReference>
<comment type="caution">
    <text evidence="7">The sequence shown here is derived from an EMBL/GenBank/DDBJ whole genome shotgun (WGS) entry which is preliminary data.</text>
</comment>
<dbReference type="FunFam" id="1.10.10.10:FF:000260">
    <property type="entry name" value="Forkhead transcription factor (Sep1)"/>
    <property type="match status" value="1"/>
</dbReference>
<dbReference type="AlphaFoldDB" id="A0A420IAV0"/>
<feature type="region of interest" description="Disordered" evidence="5">
    <location>
        <begin position="367"/>
        <end position="428"/>
    </location>
</feature>
<evidence type="ECO:0000259" key="6">
    <source>
        <dbReference type="PROSITE" id="PS50039"/>
    </source>
</evidence>
<name>A0A420IAV0_9PEZI</name>
<feature type="region of interest" description="Disordered" evidence="5">
    <location>
        <begin position="157"/>
        <end position="178"/>
    </location>
</feature>
<dbReference type="Pfam" id="PF00250">
    <property type="entry name" value="Forkhead"/>
    <property type="match status" value="1"/>
</dbReference>
<dbReference type="SUPFAM" id="SSF46785">
    <property type="entry name" value="Winged helix' DNA-binding domain"/>
    <property type="match status" value="1"/>
</dbReference>
<dbReference type="InterPro" id="IPR001766">
    <property type="entry name" value="Fork_head_dom"/>
</dbReference>
<dbReference type="PROSITE" id="PS00658">
    <property type="entry name" value="FORK_HEAD_2"/>
    <property type="match status" value="1"/>
</dbReference>
<dbReference type="InterPro" id="IPR036388">
    <property type="entry name" value="WH-like_DNA-bd_sf"/>
</dbReference>
<dbReference type="Gene3D" id="1.10.10.10">
    <property type="entry name" value="Winged helix-like DNA-binding domain superfamily/Winged helix DNA-binding domain"/>
    <property type="match status" value="1"/>
</dbReference>
<gene>
    <name evidence="7" type="ORF">GcM1_250049</name>
</gene>
<feature type="region of interest" description="Disordered" evidence="5">
    <location>
        <begin position="65"/>
        <end position="110"/>
    </location>
</feature>
<evidence type="ECO:0000256" key="3">
    <source>
        <dbReference type="ARBA" id="ARBA00023242"/>
    </source>
</evidence>
<evidence type="ECO:0000256" key="1">
    <source>
        <dbReference type="ARBA" id="ARBA00004123"/>
    </source>
</evidence>
<sequence length="745" mass="82767">MTMSPTHTSKPQRVLVYQDSPIDADEAVSKQSRLKSQGSSQLSCLRDAPSKINVILNPPIQVALVKKSPQKTSRRPSKSPSRNSLGSKFNMVSIPPPGATTHSTDSMAKKQPLMSKFKPQKALFTTTTTTTTTLISQPQHEIIYQDSTITKNDSDVCNEKFSSNSSGPKRLLDSPPISDSRLQKKIKIEDDMHDLCQEEKSLELPAYHSFPPIHDDGTKPPHSYAQLIAMSILRAPSRRLTLAQIYKWISDTFKFYSVTDAGWQNSIRHNLSLNKAFIKQERPKDDPGKGNYWAIKSGMEYHLIKEKTFGRKNASPSEQYPTFSSRTIMPLSDPADRHVINGLSYTPGCSLALANYSAPDSTSIADISSDATIPNSDTQDPEHNDGMLDTYPSSPQLGSSPPTPLIHSSPPISCQLPKDSPVPSSLMRSSTCCRYHQPKFTSRADSGYYSSLDSSAVRRSHRLPSDADLKSGRPRGRAEDEIARLRGSSCESPSKNRHFYPVSSSKCQKSALEPAPVLSPLTPAVRLNAPTRAPPSASPNTNLRRHRDRVREMVGSPLRGMTTLEESFTWNAAFTLDESNYMYGTENEFNSDIDIFLDVPSRHALPGNGSPSKRPRHDRSQPTSILADYSYSSTKKLLDLNSHVRLSPEVDLSRIESPKKSNFALMQMPEDRRPSIPNKQIFHELSLPREDLVESENQTDDSGAIWDMMQGFQKIGTGTFNGNLYSKNTANMVRTSTGRSFTSHF</sequence>
<dbReference type="InterPro" id="IPR050211">
    <property type="entry name" value="FOX_domain-containing"/>
</dbReference>
<dbReference type="GO" id="GO:0000978">
    <property type="term" value="F:RNA polymerase II cis-regulatory region sequence-specific DNA binding"/>
    <property type="evidence" value="ECO:0007669"/>
    <property type="project" value="UniProtKB-ARBA"/>
</dbReference>
<dbReference type="CDD" id="cd00059">
    <property type="entry name" value="FH_FOX"/>
    <property type="match status" value="1"/>
</dbReference>
<feature type="compositionally biased region" description="Polar residues" evidence="5">
    <location>
        <begin position="391"/>
        <end position="400"/>
    </location>
</feature>
<dbReference type="InterPro" id="IPR030456">
    <property type="entry name" value="TF_fork_head_CS_2"/>
</dbReference>
<dbReference type="GO" id="GO:0001228">
    <property type="term" value="F:DNA-binding transcription activator activity, RNA polymerase II-specific"/>
    <property type="evidence" value="ECO:0007669"/>
    <property type="project" value="UniProtKB-ARBA"/>
</dbReference>
<evidence type="ECO:0000256" key="5">
    <source>
        <dbReference type="SAM" id="MobiDB-lite"/>
    </source>
</evidence>
<reference evidence="7 8" key="1">
    <citation type="journal article" date="2018" name="BMC Genomics">
        <title>Comparative genome analyses reveal sequence features reflecting distinct modes of host-adaptation between dicot and monocot powdery mildew.</title>
        <authorList>
            <person name="Wu Y."/>
            <person name="Ma X."/>
            <person name="Pan Z."/>
            <person name="Kale S.D."/>
            <person name="Song Y."/>
            <person name="King H."/>
            <person name="Zhang Q."/>
            <person name="Presley C."/>
            <person name="Deng X."/>
            <person name="Wei C.I."/>
            <person name="Xiao S."/>
        </authorList>
    </citation>
    <scope>NUCLEOTIDE SEQUENCE [LARGE SCALE GENOMIC DNA]</scope>
    <source>
        <strain evidence="7">UMSG1</strain>
    </source>
</reference>
<evidence type="ECO:0000256" key="4">
    <source>
        <dbReference type="PROSITE-ProRule" id="PRU00089"/>
    </source>
</evidence>
<evidence type="ECO:0000313" key="7">
    <source>
        <dbReference type="EMBL" id="RKF71615.1"/>
    </source>
</evidence>
<keyword evidence="2 4" id="KW-0238">DNA-binding</keyword>
<dbReference type="PRINTS" id="PR00053">
    <property type="entry name" value="FORKHEAD"/>
</dbReference>
<dbReference type="InterPro" id="IPR036390">
    <property type="entry name" value="WH_DNA-bd_sf"/>
</dbReference>
<dbReference type="EMBL" id="MCBS01025067">
    <property type="protein sequence ID" value="RKF71615.1"/>
    <property type="molecule type" value="Genomic_DNA"/>
</dbReference>
<comment type="subcellular location">
    <subcellularLocation>
        <location evidence="1 4">Nucleus</location>
    </subcellularLocation>
</comment>
<accession>A0A420IAV0</accession>
<feature type="DNA-binding region" description="Fork-head" evidence="4">
    <location>
        <begin position="219"/>
        <end position="314"/>
    </location>
</feature>